<dbReference type="InterPro" id="IPR029069">
    <property type="entry name" value="HotDog_dom_sf"/>
</dbReference>
<dbReference type="OrthoDB" id="196313at2"/>
<dbReference type="SUPFAM" id="SSF54637">
    <property type="entry name" value="Thioesterase/thiol ester dehydrase-isomerase"/>
    <property type="match status" value="1"/>
</dbReference>
<name>A0A378WWN0_9NOCA</name>
<gene>
    <name evidence="1" type="ORF">NCTC13184_03253</name>
</gene>
<reference evidence="1 2" key="1">
    <citation type="submission" date="2018-06" db="EMBL/GenBank/DDBJ databases">
        <authorList>
            <consortium name="Pathogen Informatics"/>
            <person name="Doyle S."/>
        </authorList>
    </citation>
    <scope>NUCLEOTIDE SEQUENCE [LARGE SCALE GENOMIC DNA]</scope>
    <source>
        <strain evidence="1 2">NCTC13184</strain>
    </source>
</reference>
<evidence type="ECO:0000313" key="2">
    <source>
        <dbReference type="Proteomes" id="UP000255082"/>
    </source>
</evidence>
<dbReference type="InterPro" id="IPR027961">
    <property type="entry name" value="DUF4442"/>
</dbReference>
<proteinExistence type="predicted"/>
<protein>
    <submittedName>
        <fullName evidence="1">Uncharacterized protein, possibly involved in aromatic compounds catabolism</fullName>
    </submittedName>
</protein>
<dbReference type="AlphaFoldDB" id="A0A378WWN0"/>
<dbReference type="Proteomes" id="UP000255082">
    <property type="component" value="Unassembled WGS sequence"/>
</dbReference>
<dbReference type="RefSeq" id="WP_062965169.1">
    <property type="nucleotide sequence ID" value="NZ_JAJFOE010000001.1"/>
</dbReference>
<dbReference type="EMBL" id="UGRU01000001">
    <property type="protein sequence ID" value="SUA44733.1"/>
    <property type="molecule type" value="Genomic_DNA"/>
</dbReference>
<evidence type="ECO:0000313" key="1">
    <source>
        <dbReference type="EMBL" id="SUA44733.1"/>
    </source>
</evidence>
<accession>A0A378WWN0</accession>
<organism evidence="1 2">
    <name type="scientific">Nocardia africana</name>
    <dbReference type="NCBI Taxonomy" id="134964"/>
    <lineage>
        <taxon>Bacteria</taxon>
        <taxon>Bacillati</taxon>
        <taxon>Actinomycetota</taxon>
        <taxon>Actinomycetes</taxon>
        <taxon>Mycobacteriales</taxon>
        <taxon>Nocardiaceae</taxon>
        <taxon>Nocardia</taxon>
    </lineage>
</organism>
<dbReference type="Pfam" id="PF14539">
    <property type="entry name" value="DUF4442"/>
    <property type="match status" value="1"/>
</dbReference>
<sequence>MTIRELAGFAASYPTLDPDAVDYEYLRKVSQQLVPFGQHVGTLISEISADRSVVEIPASDTVTNQMGTVHAGALFTAADIAGAAAFVGAAAHRLHAVDRLVLRGAWASYRKPAQGRIRAVATVDAQELAPLLATTSAGRFELSGKATLLDDRDVTVAKFTFDYVVDVTTTGTAAQ</sequence>
<dbReference type="Gene3D" id="3.10.129.10">
    <property type="entry name" value="Hotdog Thioesterase"/>
    <property type="match status" value="1"/>
</dbReference>